<dbReference type="AlphaFoldDB" id="A0A5C6BXL9"/>
<dbReference type="EMBL" id="SJPU01000002">
    <property type="protein sequence ID" value="TWU16562.1"/>
    <property type="molecule type" value="Genomic_DNA"/>
</dbReference>
<dbReference type="RefSeq" id="WP_146408183.1">
    <property type="nucleotide sequence ID" value="NZ_SJPU01000002.1"/>
</dbReference>
<evidence type="ECO:0000313" key="2">
    <source>
        <dbReference type="EMBL" id="TWU16562.1"/>
    </source>
</evidence>
<comment type="caution">
    <text evidence="2">The sequence shown here is derived from an EMBL/GenBank/DDBJ whole genome shotgun (WGS) entry which is preliminary data.</text>
</comment>
<gene>
    <name evidence="2" type="primary">yiaW_1</name>
    <name evidence="2" type="ORF">Poly21_37670</name>
</gene>
<dbReference type="Pfam" id="PF11742">
    <property type="entry name" value="DUF3302"/>
    <property type="match status" value="1"/>
</dbReference>
<evidence type="ECO:0000313" key="3">
    <source>
        <dbReference type="Proteomes" id="UP000319908"/>
    </source>
</evidence>
<evidence type="ECO:0000256" key="1">
    <source>
        <dbReference type="SAM" id="Phobius"/>
    </source>
</evidence>
<keyword evidence="1" id="KW-1133">Transmembrane helix</keyword>
<reference evidence="2 3" key="1">
    <citation type="journal article" date="2020" name="Antonie Van Leeuwenhoek">
        <title>Rhodopirellula heiligendammensis sp. nov., Rhodopirellula pilleata sp. nov., and Rhodopirellula solitaria sp. nov. isolated from natural or artificial marine surfaces in Northern Germany and California, USA, and emended description of the genus Rhodopirellula.</title>
        <authorList>
            <person name="Kallscheuer N."/>
            <person name="Wiegand S."/>
            <person name="Jogler M."/>
            <person name="Boedeker C."/>
            <person name="Peeters S.H."/>
            <person name="Rast P."/>
            <person name="Heuer A."/>
            <person name="Jetten M.S.M."/>
            <person name="Rohde M."/>
            <person name="Jogler C."/>
        </authorList>
    </citation>
    <scope>NUCLEOTIDE SEQUENCE [LARGE SCALE GENOMIC DNA]</scope>
    <source>
        <strain evidence="2 3">Poly21</strain>
    </source>
</reference>
<protein>
    <submittedName>
        <fullName evidence="2">Inner membrane protein YiaW</fullName>
    </submittedName>
</protein>
<accession>A0A5C6BXL9</accession>
<dbReference type="OrthoDB" id="288120at2"/>
<sequence>MFDFATFFAWFVIALLFCVFVAIIVALGSLPKKIAMKRNHPQVDAINAASWIGLACGGIGWPIAFVWAFLKSGNAGYNTPENDA</sequence>
<dbReference type="PIRSF" id="PIRSF028770">
    <property type="entry name" value="UCP028770"/>
    <property type="match status" value="1"/>
</dbReference>
<organism evidence="2 3">
    <name type="scientific">Allorhodopirellula heiligendammensis</name>
    <dbReference type="NCBI Taxonomy" id="2714739"/>
    <lineage>
        <taxon>Bacteria</taxon>
        <taxon>Pseudomonadati</taxon>
        <taxon>Planctomycetota</taxon>
        <taxon>Planctomycetia</taxon>
        <taxon>Pirellulales</taxon>
        <taxon>Pirellulaceae</taxon>
        <taxon>Allorhodopirellula</taxon>
    </lineage>
</organism>
<keyword evidence="1" id="KW-0472">Membrane</keyword>
<keyword evidence="1" id="KW-0812">Transmembrane</keyword>
<feature type="transmembrane region" description="Helical" evidence="1">
    <location>
        <begin position="6"/>
        <end position="27"/>
    </location>
</feature>
<feature type="transmembrane region" description="Helical" evidence="1">
    <location>
        <begin position="48"/>
        <end position="70"/>
    </location>
</feature>
<keyword evidence="3" id="KW-1185">Reference proteome</keyword>
<name>A0A5C6BXL9_9BACT</name>
<proteinExistence type="predicted"/>
<dbReference type="Proteomes" id="UP000319908">
    <property type="component" value="Unassembled WGS sequence"/>
</dbReference>
<dbReference type="InterPro" id="IPR011223">
    <property type="entry name" value="UCP028770"/>
</dbReference>